<sequence>MTTCDTPVHDPDLVLRLREDLTDIGFRVDAVDALLGAQAVDALGREQPFAARQRLAELAGDPLAAVVGLFSVGMRTSTESIGRALTRTGVEGLVRLGLVTPVEGDAVRARCDLRPYGDEQHTWWVASDLGGMVTGGPLRSDHVLGIGGASLTLASWTPRAKVARAADIGTGCGVQALHLSAHADEVVVTDVSERALAYARFNAALAGLSWDVRRGSLWEPLAGESFDLVVSNPPFVITPRGADVPVFDYRDGGAAGDAIVARMVRGAAEHLAPGGVAHLLGNWETRPGQDWREVWQGWLAGTGLDAFVVQRDVQDPVEYAELWARDAGLRPGSPEHDAWLGAWLEDFGQRGVGRIGFGVITLRRPVTGRPGRVDLVEHAGPVAAPMGPAVLARLAAREWLEQHSREEALARVWRMAPDVTEERYGRPGASDPSVILLRQGGGLGVSVRADTVLAGLVGVCDGDLTAGQALGGIAALLDLPVDEVIDRTWPGVEQLILDGLLLPV</sequence>
<dbReference type="GO" id="GO:0008757">
    <property type="term" value="F:S-adenosylmethionine-dependent methyltransferase activity"/>
    <property type="evidence" value="ECO:0007669"/>
    <property type="project" value="TreeGrafter"/>
</dbReference>
<feature type="domain" description="DUF7059" evidence="6">
    <location>
        <begin position="24"/>
        <end position="109"/>
    </location>
</feature>
<comment type="similarity">
    <text evidence="1">Belongs to the eukaryotic/archaeal PrmC-related family.</text>
</comment>
<dbReference type="InterPro" id="IPR002052">
    <property type="entry name" value="DNA_methylase_N6_adenine_CS"/>
</dbReference>
<evidence type="ECO:0000256" key="1">
    <source>
        <dbReference type="ARBA" id="ARBA00006149"/>
    </source>
</evidence>
<feature type="domain" description="Methyltransferase small" evidence="5">
    <location>
        <begin position="152"/>
        <end position="280"/>
    </location>
</feature>
<comment type="caution">
    <text evidence="8">The sequence shown here is derived from an EMBL/GenBank/DDBJ whole genome shotgun (WGS) entry which is preliminary data.</text>
</comment>
<dbReference type="GO" id="GO:0003676">
    <property type="term" value="F:nucleic acid binding"/>
    <property type="evidence" value="ECO:0007669"/>
    <property type="project" value="InterPro"/>
</dbReference>
<dbReference type="Pfam" id="PF25004">
    <property type="entry name" value="DUF7782"/>
    <property type="match status" value="1"/>
</dbReference>
<dbReference type="EMBL" id="BAGZ01000004">
    <property type="protein sequence ID" value="GAB77013.1"/>
    <property type="molecule type" value="Genomic_DNA"/>
</dbReference>
<dbReference type="Pfam" id="PF23186">
    <property type="entry name" value="DUF7059"/>
    <property type="match status" value="1"/>
</dbReference>
<evidence type="ECO:0000256" key="4">
    <source>
        <dbReference type="ARBA" id="ARBA00022691"/>
    </source>
</evidence>
<keyword evidence="2 8" id="KW-0489">Methyltransferase</keyword>
<dbReference type="RefSeq" id="WP_006501764.1">
    <property type="nucleotide sequence ID" value="NZ_BAGZ01000004.1"/>
</dbReference>
<dbReference type="AlphaFoldDB" id="K6V4H1"/>
<keyword evidence="4" id="KW-0949">S-adenosyl-L-methionine</keyword>
<dbReference type="Gene3D" id="3.40.50.150">
    <property type="entry name" value="Vaccinia Virus protein VP39"/>
    <property type="match status" value="1"/>
</dbReference>
<dbReference type="Pfam" id="PF05175">
    <property type="entry name" value="MTS"/>
    <property type="match status" value="1"/>
</dbReference>
<dbReference type="InterPro" id="IPR052190">
    <property type="entry name" value="Euk-Arch_PrmC-MTase"/>
</dbReference>
<dbReference type="PANTHER" id="PTHR45875">
    <property type="entry name" value="METHYLTRANSFERASE N6AMT1"/>
    <property type="match status" value="1"/>
</dbReference>
<dbReference type="GO" id="GO:0032259">
    <property type="term" value="P:methylation"/>
    <property type="evidence" value="ECO:0007669"/>
    <property type="project" value="UniProtKB-KW"/>
</dbReference>
<dbReference type="GO" id="GO:0008170">
    <property type="term" value="F:N-methyltransferase activity"/>
    <property type="evidence" value="ECO:0007669"/>
    <property type="project" value="UniProtKB-ARBA"/>
</dbReference>
<reference evidence="8 9" key="1">
    <citation type="submission" date="2012-08" db="EMBL/GenBank/DDBJ databases">
        <title>Whole genome shotgun sequence of Austwickia chelonae NBRC 105200.</title>
        <authorList>
            <person name="Yoshida I."/>
            <person name="Hosoyama A."/>
            <person name="Tsuchikane K."/>
            <person name="Katsumata H."/>
            <person name="Ando Y."/>
            <person name="Ohji S."/>
            <person name="Hamada M."/>
            <person name="Tamura T."/>
            <person name="Yamazoe A."/>
            <person name="Yamazaki S."/>
            <person name="Fujita N."/>
        </authorList>
    </citation>
    <scope>NUCLEOTIDE SEQUENCE [LARGE SCALE GENOMIC DNA]</scope>
    <source>
        <strain evidence="8 9">NBRC 105200</strain>
    </source>
</reference>
<keyword evidence="3 8" id="KW-0808">Transferase</keyword>
<feature type="domain" description="DUF7782" evidence="7">
    <location>
        <begin position="395"/>
        <end position="503"/>
    </location>
</feature>
<dbReference type="SUPFAM" id="SSF53335">
    <property type="entry name" value="S-adenosyl-L-methionine-dependent methyltransferases"/>
    <property type="match status" value="1"/>
</dbReference>
<proteinExistence type="inferred from homology"/>
<dbReference type="InterPro" id="IPR029063">
    <property type="entry name" value="SAM-dependent_MTases_sf"/>
</dbReference>
<protein>
    <submittedName>
        <fullName evidence="8">Putative methyltransferase</fullName>
    </submittedName>
</protein>
<dbReference type="PROSITE" id="PS00092">
    <property type="entry name" value="N6_MTASE"/>
    <property type="match status" value="1"/>
</dbReference>
<dbReference type="STRING" id="100225.SAMN05421595_2151"/>
<dbReference type="InterPro" id="IPR055487">
    <property type="entry name" value="DUF7059"/>
</dbReference>
<evidence type="ECO:0000259" key="7">
    <source>
        <dbReference type="Pfam" id="PF25004"/>
    </source>
</evidence>
<dbReference type="OrthoDB" id="129465at2"/>
<dbReference type="Proteomes" id="UP000008495">
    <property type="component" value="Unassembled WGS sequence"/>
</dbReference>
<dbReference type="GO" id="GO:0035657">
    <property type="term" value="C:eRF1 methyltransferase complex"/>
    <property type="evidence" value="ECO:0007669"/>
    <property type="project" value="TreeGrafter"/>
</dbReference>
<dbReference type="CDD" id="cd02440">
    <property type="entry name" value="AdoMet_MTases"/>
    <property type="match status" value="1"/>
</dbReference>
<organism evidence="8 9">
    <name type="scientific">Austwickia chelonae NBRC 105200</name>
    <dbReference type="NCBI Taxonomy" id="1184607"/>
    <lineage>
        <taxon>Bacteria</taxon>
        <taxon>Bacillati</taxon>
        <taxon>Actinomycetota</taxon>
        <taxon>Actinomycetes</taxon>
        <taxon>Micrococcales</taxon>
        <taxon>Dermatophilaceae</taxon>
        <taxon>Austwickia</taxon>
    </lineage>
</organism>
<gene>
    <name evidence="8" type="ORF">AUCHE_04_00540</name>
</gene>
<name>K6V4H1_9MICO</name>
<evidence type="ECO:0000259" key="5">
    <source>
        <dbReference type="Pfam" id="PF05175"/>
    </source>
</evidence>
<keyword evidence="9" id="KW-1185">Reference proteome</keyword>
<evidence type="ECO:0000259" key="6">
    <source>
        <dbReference type="Pfam" id="PF23186"/>
    </source>
</evidence>
<evidence type="ECO:0000313" key="8">
    <source>
        <dbReference type="EMBL" id="GAB77013.1"/>
    </source>
</evidence>
<evidence type="ECO:0000256" key="3">
    <source>
        <dbReference type="ARBA" id="ARBA00022679"/>
    </source>
</evidence>
<dbReference type="GO" id="GO:0008276">
    <property type="term" value="F:protein methyltransferase activity"/>
    <property type="evidence" value="ECO:0007669"/>
    <property type="project" value="TreeGrafter"/>
</dbReference>
<evidence type="ECO:0000256" key="2">
    <source>
        <dbReference type="ARBA" id="ARBA00022603"/>
    </source>
</evidence>
<accession>K6V4H1</accession>
<dbReference type="InterPro" id="IPR007848">
    <property type="entry name" value="Small_mtfrase_dom"/>
</dbReference>
<evidence type="ECO:0000313" key="9">
    <source>
        <dbReference type="Proteomes" id="UP000008495"/>
    </source>
</evidence>
<dbReference type="InterPro" id="IPR056684">
    <property type="entry name" value="DUF7782"/>
</dbReference>
<dbReference type="PANTHER" id="PTHR45875:SF1">
    <property type="entry name" value="METHYLTRANSFERASE N6AMT1"/>
    <property type="match status" value="1"/>
</dbReference>
<dbReference type="eggNOG" id="COG2890">
    <property type="taxonomic scope" value="Bacteria"/>
</dbReference>